<reference evidence="2 3" key="1">
    <citation type="journal article" date="2012" name="J. Bacteriol.">
        <title>Draft Genome Sequence of Bacillus isronensis Strain B3W22, Isolated from the Upper Atmosphere.</title>
        <authorList>
            <person name="Shivaji S."/>
            <person name="Ara S."/>
            <person name="Singh S.K."/>
            <person name="Bandi S."/>
            <person name="Singh A."/>
            <person name="Pinnaka A.K."/>
        </authorList>
    </citation>
    <scope>NUCLEOTIDE SEQUENCE [LARGE SCALE GENOMIC DNA]</scope>
    <source>
        <strain evidence="2 3">B3W22</strain>
    </source>
</reference>
<keyword evidence="3" id="KW-1185">Reference proteome</keyword>
<evidence type="ECO:0000313" key="3">
    <source>
        <dbReference type="Proteomes" id="UP000004738"/>
    </source>
</evidence>
<feature type="region of interest" description="Disordered" evidence="1">
    <location>
        <begin position="1"/>
        <end position="30"/>
    </location>
</feature>
<evidence type="ECO:0000313" key="2">
    <source>
        <dbReference type="EMBL" id="EKB46597.1"/>
    </source>
</evidence>
<comment type="caution">
    <text evidence="2">The sequence shown here is derived from an EMBL/GenBank/DDBJ whole genome shotgun (WGS) entry which is preliminary data.</text>
</comment>
<name>K1L3C0_9BACL</name>
<gene>
    <name evidence="2" type="ORF">B857_00807</name>
</gene>
<proteinExistence type="predicted"/>
<dbReference type="EMBL" id="AMCK01000002">
    <property type="protein sequence ID" value="EKB46597.1"/>
    <property type="molecule type" value="Genomic_DNA"/>
</dbReference>
<dbReference type="Proteomes" id="UP000004738">
    <property type="component" value="Unassembled WGS sequence"/>
</dbReference>
<protein>
    <submittedName>
        <fullName evidence="2">Uncharacterized protein</fullName>
    </submittedName>
</protein>
<dbReference type="AlphaFoldDB" id="K1L3C0"/>
<sequence length="30" mass="3350">MKVELTATNGELNSKKVEQSDRKVESLSNN</sequence>
<accession>K1L3C0</accession>
<evidence type="ECO:0000256" key="1">
    <source>
        <dbReference type="SAM" id="MobiDB-lite"/>
    </source>
</evidence>
<feature type="compositionally biased region" description="Polar residues" evidence="1">
    <location>
        <begin position="1"/>
        <end position="12"/>
    </location>
</feature>
<feature type="compositionally biased region" description="Basic and acidic residues" evidence="1">
    <location>
        <begin position="13"/>
        <end position="30"/>
    </location>
</feature>
<organism evidence="2 3">
    <name type="scientific">Solibacillus isronensis B3W22</name>
    <dbReference type="NCBI Taxonomy" id="1224748"/>
    <lineage>
        <taxon>Bacteria</taxon>
        <taxon>Bacillati</taxon>
        <taxon>Bacillota</taxon>
        <taxon>Bacilli</taxon>
        <taxon>Bacillales</taxon>
        <taxon>Caryophanaceae</taxon>
        <taxon>Solibacillus</taxon>
    </lineage>
</organism>